<dbReference type="InterPro" id="IPR001611">
    <property type="entry name" value="Leu-rich_rpt"/>
</dbReference>
<comment type="caution">
    <text evidence="1">The sequence shown here is derived from an EMBL/GenBank/DDBJ whole genome shotgun (WGS) entry which is preliminary data.</text>
</comment>
<dbReference type="AlphaFoldDB" id="A0AA86QCE8"/>
<dbReference type="EMBL" id="CATOUU010000878">
    <property type="protein sequence ID" value="CAI9956669.1"/>
    <property type="molecule type" value="Genomic_DNA"/>
</dbReference>
<reference evidence="1" key="1">
    <citation type="submission" date="2023-06" db="EMBL/GenBank/DDBJ databases">
        <authorList>
            <person name="Kurt Z."/>
        </authorList>
    </citation>
    <scope>NUCLEOTIDE SEQUENCE</scope>
</reference>
<name>A0AA86QCE8_9EUKA</name>
<dbReference type="EMBL" id="CAXDID020000188">
    <property type="protein sequence ID" value="CAL6051529.1"/>
    <property type="molecule type" value="Genomic_DNA"/>
</dbReference>
<proteinExistence type="predicted"/>
<dbReference type="Proteomes" id="UP001642409">
    <property type="component" value="Unassembled WGS sequence"/>
</dbReference>
<protein>
    <submittedName>
        <fullName evidence="1">Leucine-rich repeat</fullName>
    </submittedName>
    <submittedName>
        <fullName evidence="2">Leucine-rich_repeat</fullName>
    </submittedName>
</protein>
<dbReference type="PROSITE" id="PS51450">
    <property type="entry name" value="LRR"/>
    <property type="match status" value="1"/>
</dbReference>
<gene>
    <name evidence="1" type="ORF">HINF_LOCUS44314</name>
    <name evidence="2" type="ORF">HINF_LOCUS44415</name>
</gene>
<evidence type="ECO:0000313" key="3">
    <source>
        <dbReference type="Proteomes" id="UP001642409"/>
    </source>
</evidence>
<dbReference type="SUPFAM" id="SSF52058">
    <property type="entry name" value="L domain-like"/>
    <property type="match status" value="1"/>
</dbReference>
<reference evidence="2 3" key="2">
    <citation type="submission" date="2024-07" db="EMBL/GenBank/DDBJ databases">
        <authorList>
            <person name="Akdeniz Z."/>
        </authorList>
    </citation>
    <scope>NUCLEOTIDE SEQUENCE [LARGE SCALE GENOMIC DNA]</scope>
</reference>
<accession>A0AA86QCE8</accession>
<keyword evidence="3" id="KW-1185">Reference proteome</keyword>
<evidence type="ECO:0000313" key="1">
    <source>
        <dbReference type="EMBL" id="CAI9956669.1"/>
    </source>
</evidence>
<sequence>MVTLESLYLDNCNIKNLDVLQSLVELKELNVNNNSNINITAIQYLKKLTSLDISNCLIRGITVLSACTILENLLCTRIQLFIILRYTNQSCASYTTAINSTTQYSNNTNRLQKIEMLLQMIMVCMNNPKKFAKVISNWRESQET</sequence>
<dbReference type="Gene3D" id="3.80.10.10">
    <property type="entry name" value="Ribonuclease Inhibitor"/>
    <property type="match status" value="1"/>
</dbReference>
<dbReference type="InterPro" id="IPR032675">
    <property type="entry name" value="LRR_dom_sf"/>
</dbReference>
<organism evidence="1">
    <name type="scientific">Hexamita inflata</name>
    <dbReference type="NCBI Taxonomy" id="28002"/>
    <lineage>
        <taxon>Eukaryota</taxon>
        <taxon>Metamonada</taxon>
        <taxon>Diplomonadida</taxon>
        <taxon>Hexamitidae</taxon>
        <taxon>Hexamitinae</taxon>
        <taxon>Hexamita</taxon>
    </lineage>
</organism>
<evidence type="ECO:0000313" key="2">
    <source>
        <dbReference type="EMBL" id="CAL6051529.1"/>
    </source>
</evidence>